<comment type="caution">
    <text evidence="1">The sequence shown here is derived from an EMBL/GenBank/DDBJ whole genome shotgun (WGS) entry which is preliminary data.</text>
</comment>
<dbReference type="InterPro" id="IPR025667">
    <property type="entry name" value="SprB_repeat"/>
</dbReference>
<name>A0A937KBB1_9BACT</name>
<dbReference type="Pfam" id="PF13573">
    <property type="entry name" value="SprB"/>
    <property type="match status" value="2"/>
</dbReference>
<dbReference type="RefSeq" id="WP_202855242.1">
    <property type="nucleotide sequence ID" value="NZ_JAEUGD010000018.1"/>
</dbReference>
<sequence>MKPLKILIGLFFIFWPLYRSVAQTAGTISTAKIKIIGGDKHPDEHDDTTEGWRLKVEYLGTISNNGVYPCAWVNQVSSGELELYNFVYNPTSPVILKAHGWSEKGGSTCNSSSADDSYQVINNLPVKFEELIPGVNNTVTLYLYRSGQSRYAYYIKLNVYYTVPVPDIVTVPGENFLCLNDNITIYSDIKNISPYSSNTKLKWLYHVDGDKIQAPCHGCNPSQYCTNLCTLSNGEVGCADDGKCTAISLPDCCNNPSYIDAWRSLGTTTYGATGKSYTFAPADYSKIRNGVANGKDITFKVEATAGLTTSISQVSKAYQISKAAPAISSISQTNACLGEPDGVIAFNISGSTGQYYWYLQKKVTSCTQQQILEGNCPTVGLQSEGSSNGGRVYATGAAGSEYYIYVQNSNDEGNPTNGGCYREYGPFSIEEDPELSITQPVITKLTCYGSNDGSVTVQGSGGEPNSIEYGLNVLGEPTQWQESPTFTNLAPGSYVAWIKDRCKSYSYTDIAVEQPADPIAATAEQVLPLCHDQGDGIIIITPTGGYGDYSVTLSKGGDVVKQFNVYSDGEQVVFNELLYGSYSWKVQDVAGKCSLVTGTVDLPEPPRLSLVVQQITPVTCPEASPDDGEATFNVQNAAFPYTITMTNMGTGETFTSNTSTVSALPKGNYSVSITYNNGCPDAYNLSQQVTIEKPEPIVIELVKDDMTCTDSFDAGITAAIGGGNIGDYTYRWQTETGGSWIDFNDAERQDGLTLKNLFDGVYRLYVIDSKGCEKASASVEIVNPDSLIIEEVILSGLECKEEENGHILPGVTGGWGNYIYEYQKLPDTNWQTFDLSDSFDQGTYRIRATDREGCMTEWADELFFAEADEALELISLESKKYNGYDISCYGTYSGEVTLNVKGGLITQTKGYEYAVNDEPFGIDNPITGLPAGEHTFHVRDNNGCVKSQALELIQPENLNIDVTDIKHVKCFGDNTGFIEVEGSGGVGPYIFAIDDQYYRTNPVFNNLTSGTYDLIIRDKNICYDTVTTTINNLFPPITFNWSVDSVTCYNYSDGSASVEVLGGSAPYNIAWAHDKENENTTLSGLTAGDYYLNVRDSEGCIASDTVYIPQPPNINAGPDLNLCYGQNALLDASWRYGSATYQWSNNGTVLNQEPTLYIDKAGKYISTVELDYRECVMHDTVTVDAYDIKFDAKFITATDIVLGDTLQLVETSSPTPDSLNWYFDQRATVLNPSATIPTLLFDEEGTYTIRFAAYYGKCTDSLTKTVTVYLPENVPDSLDHMLFGQTGFKDVRIYPNPSEGVFTLSVELHQKDALGVVIVSSGGMEEFRDSYEASESFEISFDLTSKIAGVYVMKLVTGSDQMSIRMVIE</sequence>
<dbReference type="SUPFAM" id="SSF49299">
    <property type="entry name" value="PKD domain"/>
    <property type="match status" value="1"/>
</dbReference>
<reference evidence="1" key="1">
    <citation type="submission" date="2021-01" db="EMBL/GenBank/DDBJ databases">
        <title>Fulvivirga kasyanovii gen. nov., sp nov., a novel member of the phylum Bacteroidetes isolated from seawater in a mussel farm.</title>
        <authorList>
            <person name="Zhao L.-H."/>
            <person name="Wang Z.-J."/>
        </authorList>
    </citation>
    <scope>NUCLEOTIDE SEQUENCE</scope>
    <source>
        <strain evidence="1">29W222</strain>
    </source>
</reference>
<dbReference type="InterPro" id="IPR026444">
    <property type="entry name" value="Secre_tail"/>
</dbReference>
<keyword evidence="2" id="KW-1185">Reference proteome</keyword>
<dbReference type="InterPro" id="IPR035986">
    <property type="entry name" value="PKD_dom_sf"/>
</dbReference>
<organism evidence="1 2">
    <name type="scientific">Fulvivirga marina</name>
    <dbReference type="NCBI Taxonomy" id="2494733"/>
    <lineage>
        <taxon>Bacteria</taxon>
        <taxon>Pseudomonadati</taxon>
        <taxon>Bacteroidota</taxon>
        <taxon>Cytophagia</taxon>
        <taxon>Cytophagales</taxon>
        <taxon>Fulvivirgaceae</taxon>
        <taxon>Fulvivirga</taxon>
    </lineage>
</organism>
<protein>
    <submittedName>
        <fullName evidence="1">T9SS type A sorting domain-containing protein</fullName>
    </submittedName>
</protein>
<dbReference type="EMBL" id="JAEUGD010000018">
    <property type="protein sequence ID" value="MBL6445699.1"/>
    <property type="molecule type" value="Genomic_DNA"/>
</dbReference>
<dbReference type="NCBIfam" id="TIGR04183">
    <property type="entry name" value="Por_Secre_tail"/>
    <property type="match status" value="1"/>
</dbReference>
<proteinExistence type="predicted"/>
<evidence type="ECO:0000313" key="2">
    <source>
        <dbReference type="Proteomes" id="UP000614216"/>
    </source>
</evidence>
<dbReference type="Gene3D" id="2.60.40.10">
    <property type="entry name" value="Immunoglobulins"/>
    <property type="match status" value="1"/>
</dbReference>
<gene>
    <name evidence="1" type="ORF">JMN32_05225</name>
</gene>
<accession>A0A937KBB1</accession>
<dbReference type="Proteomes" id="UP000614216">
    <property type="component" value="Unassembled WGS sequence"/>
</dbReference>
<dbReference type="InterPro" id="IPR013783">
    <property type="entry name" value="Ig-like_fold"/>
</dbReference>
<evidence type="ECO:0000313" key="1">
    <source>
        <dbReference type="EMBL" id="MBL6445699.1"/>
    </source>
</evidence>